<dbReference type="SUPFAM" id="SSF56003">
    <property type="entry name" value="Molybdenum cofactor-binding domain"/>
    <property type="match status" value="1"/>
</dbReference>
<comment type="caution">
    <text evidence="4">The sequence shown here is derived from an EMBL/GenBank/DDBJ whole genome shotgun (WGS) entry which is preliminary data.</text>
</comment>
<sequence length="779" mass="85541">MKYLGKGMKRKIDPRLIRGNGRYIADLNVEGTLTAAFLRSPHAHARIKDIDLEEARKFPGVVAVFGPEDGNDFPSLPVLFPHPKLIPVTQRPFDSVVHHVGEPVAMVIAVNRYIAEDALDLINVNYEQMPSVAHWDDAIKEDAPLAHQQLQSNIAAHFQQSVGDAKAAMKEAPVVVKHRFRIGRVSCLPIETRGLLAKWDFKGPEPELEVYAATQSQHEMRSILSKLLRMPEQNIRIIAPDVGGAFGAKAIFYVEDFLVTWAAKLVKAPVRWIEDRMEHMMSCIHEREQYHEASLGVSKDGKILAVMDTMLANNGAYVPWGIIVPIMTSTLIPGPYKVPNYFCDAKVLYTNTVPLAPFRGAGRPQAALILNRLLDQAAEKLNMDPVEIRRRNLIQEDEFPYRTGLLSRDGSPQIYDSGNYQKVLNEAVELSCYSEWRNKQKEYRKNGRHIGIGVATAIENTGFGSFEGATVRIEVNGEITVLTSAATQGQGHETTFAQVAAEVFDVPVERVTVRQGDTGLITYGTGTFASRMGVLVGTAVYNASNKLKEKALQIAAEKLDTKKDDLHIREGYVFKKSQPSKQISLGELAHEAKGLFPGTTYSYSVSPGMEATDYFAPQAASITGMTDIAVVEVDPETCAIKILDYTSIHDNGKLLNPLVVKGQVHGGISNGIGNALYEEIIYDNQGQLLTSTLMDYLVPSSCEVPEMKIGHVETPSPLNPLGAKGAGESGTIPVPAVIQSAVEDALRAWNIKVENIPVKPVHLKQLIKESKQLAGSLNG</sequence>
<organism evidence="4 5">
    <name type="scientific">Bacillus xiapuensis</name>
    <dbReference type="NCBI Taxonomy" id="2014075"/>
    <lineage>
        <taxon>Bacteria</taxon>
        <taxon>Bacillati</taxon>
        <taxon>Bacillota</taxon>
        <taxon>Bacilli</taxon>
        <taxon>Bacillales</taxon>
        <taxon>Bacillaceae</taxon>
        <taxon>Bacillus</taxon>
    </lineage>
</organism>
<dbReference type="Pfam" id="PF01315">
    <property type="entry name" value="Ald_Xan_dh_C"/>
    <property type="match status" value="1"/>
</dbReference>
<keyword evidence="2" id="KW-0560">Oxidoreductase</keyword>
<dbReference type="Gene3D" id="3.30.365.10">
    <property type="entry name" value="Aldehyde oxidase/xanthine dehydrogenase, molybdopterin binding domain"/>
    <property type="match status" value="4"/>
</dbReference>
<dbReference type="Proteomes" id="UP001330749">
    <property type="component" value="Unassembled WGS sequence"/>
</dbReference>
<dbReference type="InterPro" id="IPR037165">
    <property type="entry name" value="AldOxase/xan_DH_Mopterin-bd_sf"/>
</dbReference>
<proteinExistence type="predicted"/>
<dbReference type="PANTHER" id="PTHR11908">
    <property type="entry name" value="XANTHINE DEHYDROGENASE"/>
    <property type="match status" value="1"/>
</dbReference>
<keyword evidence="5" id="KW-1185">Reference proteome</keyword>
<dbReference type="Gene3D" id="3.90.1170.50">
    <property type="entry name" value="Aldehyde oxidase/xanthine dehydrogenase, a/b hammerhead"/>
    <property type="match status" value="1"/>
</dbReference>
<evidence type="ECO:0000313" key="5">
    <source>
        <dbReference type="Proteomes" id="UP001330749"/>
    </source>
</evidence>
<evidence type="ECO:0000256" key="1">
    <source>
        <dbReference type="ARBA" id="ARBA00022505"/>
    </source>
</evidence>
<dbReference type="SMART" id="SM01008">
    <property type="entry name" value="Ald_Xan_dh_C"/>
    <property type="match status" value="1"/>
</dbReference>
<dbReference type="InterPro" id="IPR000674">
    <property type="entry name" value="Ald_Oxase/Xan_DH_a/b"/>
</dbReference>
<dbReference type="SUPFAM" id="SSF54665">
    <property type="entry name" value="CO dehydrogenase molybdoprotein N-domain-like"/>
    <property type="match status" value="1"/>
</dbReference>
<protein>
    <submittedName>
        <fullName evidence="4">Xanthine dehydrogenase family protein molybdopterin-binding subunit</fullName>
    </submittedName>
</protein>
<evidence type="ECO:0000313" key="4">
    <source>
        <dbReference type="EMBL" id="MED3564460.1"/>
    </source>
</evidence>
<dbReference type="InterPro" id="IPR046867">
    <property type="entry name" value="AldOxase/xan_DH_MoCoBD2"/>
</dbReference>
<evidence type="ECO:0000256" key="2">
    <source>
        <dbReference type="ARBA" id="ARBA00023002"/>
    </source>
</evidence>
<dbReference type="InterPro" id="IPR036856">
    <property type="entry name" value="Ald_Oxase/Xan_DH_a/b_sf"/>
</dbReference>
<dbReference type="InterPro" id="IPR016208">
    <property type="entry name" value="Ald_Oxase/xanthine_DH-like"/>
</dbReference>
<dbReference type="RefSeq" id="WP_327969601.1">
    <property type="nucleotide sequence ID" value="NZ_JARMQG010000351.1"/>
</dbReference>
<gene>
    <name evidence="4" type="ORF">P4447_18760</name>
</gene>
<dbReference type="InterPro" id="IPR008274">
    <property type="entry name" value="AldOxase/xan_DH_MoCoBD1"/>
</dbReference>
<name>A0ABU6NEJ7_9BACI</name>
<accession>A0ABU6NEJ7</accession>
<dbReference type="PANTHER" id="PTHR11908:SF132">
    <property type="entry name" value="ALDEHYDE OXIDASE 1-RELATED"/>
    <property type="match status" value="1"/>
</dbReference>
<dbReference type="Pfam" id="PF02738">
    <property type="entry name" value="MoCoBD_1"/>
    <property type="match status" value="1"/>
</dbReference>
<dbReference type="EMBL" id="JARMQG010000351">
    <property type="protein sequence ID" value="MED3564460.1"/>
    <property type="molecule type" value="Genomic_DNA"/>
</dbReference>
<dbReference type="Pfam" id="PF20256">
    <property type="entry name" value="MoCoBD_2"/>
    <property type="match status" value="1"/>
</dbReference>
<reference evidence="4 5" key="1">
    <citation type="submission" date="2023-03" db="EMBL/GenBank/DDBJ databases">
        <title>Bacillus Genome Sequencing.</title>
        <authorList>
            <person name="Dunlap C."/>
        </authorList>
    </citation>
    <scope>NUCLEOTIDE SEQUENCE [LARGE SCALE GENOMIC DNA]</scope>
    <source>
        <strain evidence="4 5">B-14544</strain>
    </source>
</reference>
<evidence type="ECO:0000259" key="3">
    <source>
        <dbReference type="SMART" id="SM01008"/>
    </source>
</evidence>
<feature type="domain" description="Aldehyde oxidase/xanthine dehydrogenase a/b hammerhead" evidence="3">
    <location>
        <begin position="18"/>
        <end position="130"/>
    </location>
</feature>
<keyword evidence="1" id="KW-0500">Molybdenum</keyword>